<evidence type="ECO:0000313" key="4">
    <source>
        <dbReference type="Proteomes" id="UP000499080"/>
    </source>
</evidence>
<dbReference type="AlphaFoldDB" id="A0A4Y2I1U8"/>
<dbReference type="OrthoDB" id="425619at2759"/>
<proteinExistence type="predicted"/>
<accession>A0A4Y2I1U8</accession>
<evidence type="ECO:0000256" key="1">
    <source>
        <dbReference type="ARBA" id="ARBA00023268"/>
    </source>
</evidence>
<comment type="caution">
    <text evidence="3">The sequence shown here is derived from an EMBL/GenBank/DDBJ whole genome shotgun (WGS) entry which is preliminary data.</text>
</comment>
<dbReference type="InterPro" id="IPR050951">
    <property type="entry name" value="Retrovirus_Pol_polyprotein"/>
</dbReference>
<keyword evidence="1" id="KW-0511">Multifunctional enzyme</keyword>
<dbReference type="Gene3D" id="3.30.70.270">
    <property type="match status" value="1"/>
</dbReference>
<dbReference type="Pfam" id="PF17919">
    <property type="entry name" value="RT_RNaseH_2"/>
    <property type="match status" value="1"/>
</dbReference>
<evidence type="ECO:0000313" key="3">
    <source>
        <dbReference type="EMBL" id="GBM71623.1"/>
    </source>
</evidence>
<dbReference type="GO" id="GO:0003824">
    <property type="term" value="F:catalytic activity"/>
    <property type="evidence" value="ECO:0007669"/>
    <property type="project" value="UniProtKB-KW"/>
</dbReference>
<name>A0A4Y2I1U8_ARAVE</name>
<gene>
    <name evidence="3" type="ORF">AVEN_5225_1</name>
</gene>
<feature type="domain" description="Reverse transcriptase/retrotransposon-derived protein RNase H-like" evidence="2">
    <location>
        <begin position="74"/>
        <end position="141"/>
    </location>
</feature>
<dbReference type="SUPFAM" id="SSF56672">
    <property type="entry name" value="DNA/RNA polymerases"/>
    <property type="match status" value="1"/>
</dbReference>
<organism evidence="3 4">
    <name type="scientific">Araneus ventricosus</name>
    <name type="common">Orbweaver spider</name>
    <name type="synonym">Epeira ventricosa</name>
    <dbReference type="NCBI Taxonomy" id="182803"/>
    <lineage>
        <taxon>Eukaryota</taxon>
        <taxon>Metazoa</taxon>
        <taxon>Ecdysozoa</taxon>
        <taxon>Arthropoda</taxon>
        <taxon>Chelicerata</taxon>
        <taxon>Arachnida</taxon>
        <taxon>Araneae</taxon>
        <taxon>Araneomorphae</taxon>
        <taxon>Entelegynae</taxon>
        <taxon>Araneoidea</taxon>
        <taxon>Araneidae</taxon>
        <taxon>Araneus</taxon>
    </lineage>
</organism>
<reference evidence="3 4" key="1">
    <citation type="journal article" date="2019" name="Sci. Rep.">
        <title>Orb-weaving spider Araneus ventricosus genome elucidates the spidroin gene catalogue.</title>
        <authorList>
            <person name="Kono N."/>
            <person name="Nakamura H."/>
            <person name="Ohtoshi R."/>
            <person name="Moran D.A.P."/>
            <person name="Shinohara A."/>
            <person name="Yoshida Y."/>
            <person name="Fujiwara M."/>
            <person name="Mori M."/>
            <person name="Tomita M."/>
            <person name="Arakawa K."/>
        </authorList>
    </citation>
    <scope>NUCLEOTIDE SEQUENCE [LARGE SCALE GENOMIC DNA]</scope>
</reference>
<dbReference type="PANTHER" id="PTHR37984">
    <property type="entry name" value="PROTEIN CBG26694"/>
    <property type="match status" value="1"/>
</dbReference>
<dbReference type="InterPro" id="IPR041577">
    <property type="entry name" value="RT_RNaseH_2"/>
</dbReference>
<evidence type="ECO:0000259" key="2">
    <source>
        <dbReference type="Pfam" id="PF17919"/>
    </source>
</evidence>
<dbReference type="InterPro" id="IPR043128">
    <property type="entry name" value="Rev_trsase/Diguanyl_cyclase"/>
</dbReference>
<dbReference type="GO" id="GO:0071897">
    <property type="term" value="P:DNA biosynthetic process"/>
    <property type="evidence" value="ECO:0007669"/>
    <property type="project" value="UniProtKB-ARBA"/>
</dbReference>
<dbReference type="EMBL" id="BGPR01002324">
    <property type="protein sequence ID" value="GBM71623.1"/>
    <property type="molecule type" value="Genomic_DNA"/>
</dbReference>
<dbReference type="PANTHER" id="PTHR37984:SF5">
    <property type="entry name" value="PROTEIN NYNRIN-LIKE"/>
    <property type="match status" value="1"/>
</dbReference>
<protein>
    <recommendedName>
        <fullName evidence="2">Reverse transcriptase/retrotransposon-derived protein RNase H-like domain-containing protein</fullName>
    </recommendedName>
</protein>
<sequence length="141" mass="15639">MQVNNFNLYTYFTDPKGPTFLIEIDVCGVNARVCADIGATLSITGERLFIPNFAHISRPLSKLTKKKVSWVSGNAEQSAFETLKKYLTSPVLKLADTSKIFYIRTDASSYVVGAVLLQGKGEEEHPIECASRLLNSADRNY</sequence>
<keyword evidence="4" id="KW-1185">Reference proteome</keyword>
<dbReference type="InterPro" id="IPR043502">
    <property type="entry name" value="DNA/RNA_pol_sf"/>
</dbReference>
<dbReference type="Proteomes" id="UP000499080">
    <property type="component" value="Unassembled WGS sequence"/>
</dbReference>